<dbReference type="InterPro" id="IPR011051">
    <property type="entry name" value="RmlC_Cupin_sf"/>
</dbReference>
<dbReference type="CDD" id="cd02909">
    <property type="entry name" value="cupin_pirin_N"/>
    <property type="match status" value="1"/>
</dbReference>
<evidence type="ECO:0000256" key="1">
    <source>
        <dbReference type="ARBA" id="ARBA00008416"/>
    </source>
</evidence>
<dbReference type="PANTHER" id="PTHR13903:SF8">
    <property type="entry name" value="PIRIN"/>
    <property type="match status" value="1"/>
</dbReference>
<evidence type="ECO:0000256" key="2">
    <source>
        <dbReference type="RuleBase" id="RU003457"/>
    </source>
</evidence>
<dbReference type="Pfam" id="PF02678">
    <property type="entry name" value="Pirin"/>
    <property type="match status" value="1"/>
</dbReference>
<dbReference type="Gene3D" id="2.60.120.10">
    <property type="entry name" value="Jelly Rolls"/>
    <property type="match status" value="2"/>
</dbReference>
<name>A0ABW4FFW8_9PSEU</name>
<dbReference type="InterPro" id="IPR014710">
    <property type="entry name" value="RmlC-like_jellyroll"/>
</dbReference>
<evidence type="ECO:0000259" key="3">
    <source>
        <dbReference type="Pfam" id="PF02678"/>
    </source>
</evidence>
<dbReference type="RefSeq" id="WP_343975090.1">
    <property type="nucleotide sequence ID" value="NZ_BAAAJG010000008.1"/>
</dbReference>
<evidence type="ECO:0000313" key="6">
    <source>
        <dbReference type="Proteomes" id="UP001597145"/>
    </source>
</evidence>
<dbReference type="InterPro" id="IPR003829">
    <property type="entry name" value="Pirin_N_dom"/>
</dbReference>
<comment type="caution">
    <text evidence="5">The sequence shown here is derived from an EMBL/GenBank/DDBJ whole genome shotgun (WGS) entry which is preliminary data.</text>
</comment>
<keyword evidence="6" id="KW-1185">Reference proteome</keyword>
<feature type="domain" description="Pirin C-terminal" evidence="4">
    <location>
        <begin position="173"/>
        <end position="282"/>
    </location>
</feature>
<proteinExistence type="inferred from homology"/>
<accession>A0ABW4FFW8</accession>
<dbReference type="InterPro" id="IPR012093">
    <property type="entry name" value="Pirin"/>
</dbReference>
<feature type="domain" description="Pirin N-terminal" evidence="3">
    <location>
        <begin position="45"/>
        <end position="117"/>
    </location>
</feature>
<dbReference type="PIRSF" id="PIRSF006232">
    <property type="entry name" value="Pirin"/>
    <property type="match status" value="1"/>
</dbReference>
<sequence>MPAFRSVARVEDGLHAGPDAQVDDKRLLIMPTDPARTDPFLVLAEDWLSSPGFEWHPHRGLETVTFVVDGVLEHGDSLGNAGVLEAGDIQWMTAGRGIIHRELAYRNERAHTLQLWLNLPAAARMTDTRYQDVLAAARPRLTRPGAVIDVVSGTVDGVTGPALNHWPVQGVLVTLDPGAELELPMPAADRAFVAVLDDAASVAGRPVRAGQVAWSDPVADAEPDASSVLPLHAAAESDRQARLMVYSGRPVGEPIVFGGPFVMNRAEEIEQAYRDFRTGEFGPVPRLARL</sequence>
<protein>
    <submittedName>
        <fullName evidence="5">Pirin family protein</fullName>
    </submittedName>
</protein>
<reference evidence="6" key="1">
    <citation type="journal article" date="2019" name="Int. J. Syst. Evol. Microbiol.">
        <title>The Global Catalogue of Microorganisms (GCM) 10K type strain sequencing project: providing services to taxonomists for standard genome sequencing and annotation.</title>
        <authorList>
            <consortium name="The Broad Institute Genomics Platform"/>
            <consortium name="The Broad Institute Genome Sequencing Center for Infectious Disease"/>
            <person name="Wu L."/>
            <person name="Ma J."/>
        </authorList>
    </citation>
    <scope>NUCLEOTIDE SEQUENCE [LARGE SCALE GENOMIC DNA]</scope>
    <source>
        <strain evidence="6">JCM 12165</strain>
    </source>
</reference>
<evidence type="ECO:0000259" key="4">
    <source>
        <dbReference type="Pfam" id="PF05726"/>
    </source>
</evidence>
<gene>
    <name evidence="5" type="ORF">ACFSCY_06725</name>
</gene>
<dbReference type="InterPro" id="IPR008778">
    <property type="entry name" value="Pirin_C_dom"/>
</dbReference>
<dbReference type="PANTHER" id="PTHR13903">
    <property type="entry name" value="PIRIN-RELATED"/>
    <property type="match status" value="1"/>
</dbReference>
<evidence type="ECO:0000313" key="5">
    <source>
        <dbReference type="EMBL" id="MFD1529129.1"/>
    </source>
</evidence>
<dbReference type="Proteomes" id="UP001597145">
    <property type="component" value="Unassembled WGS sequence"/>
</dbReference>
<comment type="similarity">
    <text evidence="1 2">Belongs to the pirin family.</text>
</comment>
<dbReference type="SUPFAM" id="SSF51182">
    <property type="entry name" value="RmlC-like cupins"/>
    <property type="match status" value="1"/>
</dbReference>
<dbReference type="EMBL" id="JBHUCP010000004">
    <property type="protein sequence ID" value="MFD1529129.1"/>
    <property type="molecule type" value="Genomic_DNA"/>
</dbReference>
<dbReference type="CDD" id="cd02247">
    <property type="entry name" value="cupin_pirin_C"/>
    <property type="match status" value="1"/>
</dbReference>
<dbReference type="Pfam" id="PF05726">
    <property type="entry name" value="Pirin_C"/>
    <property type="match status" value="1"/>
</dbReference>
<organism evidence="5 6">
    <name type="scientific">Pseudonocardia aurantiaca</name>
    <dbReference type="NCBI Taxonomy" id="75290"/>
    <lineage>
        <taxon>Bacteria</taxon>
        <taxon>Bacillati</taxon>
        <taxon>Actinomycetota</taxon>
        <taxon>Actinomycetes</taxon>
        <taxon>Pseudonocardiales</taxon>
        <taxon>Pseudonocardiaceae</taxon>
        <taxon>Pseudonocardia</taxon>
    </lineage>
</organism>